<reference evidence="1 2" key="1">
    <citation type="submission" date="2015-11" db="EMBL/GenBank/DDBJ databases">
        <title>Genomic analysis of 38 Legionella species identifies large and diverse effector repertoires.</title>
        <authorList>
            <person name="Burstein D."/>
            <person name="Amaro F."/>
            <person name="Zusman T."/>
            <person name="Lifshitz Z."/>
            <person name="Cohen O."/>
            <person name="Gilbert J.A."/>
            <person name="Pupko T."/>
            <person name="Shuman H.A."/>
            <person name="Segal G."/>
        </authorList>
    </citation>
    <scope>NUCLEOTIDE SEQUENCE [LARGE SCALE GENOMIC DNA]</scope>
    <source>
        <strain evidence="1 2">BL-540</strain>
    </source>
</reference>
<evidence type="ECO:0000313" key="2">
    <source>
        <dbReference type="Proteomes" id="UP000055035"/>
    </source>
</evidence>
<name>A0A0W0VAK9_9GAMM</name>
<dbReference type="PATRIC" id="fig|456.5.peg.1545"/>
<dbReference type="RefSeq" id="WP_058470928.1">
    <property type="nucleotide sequence ID" value="NZ_CAAAIC010000003.1"/>
</dbReference>
<dbReference type="OrthoDB" id="5653648at2"/>
<dbReference type="EMBL" id="LNYJ01000011">
    <property type="protein sequence ID" value="KTD17138.1"/>
    <property type="molecule type" value="Genomic_DNA"/>
</dbReference>
<organism evidence="1 2">
    <name type="scientific">Legionella jordanis</name>
    <dbReference type="NCBI Taxonomy" id="456"/>
    <lineage>
        <taxon>Bacteria</taxon>
        <taxon>Pseudomonadati</taxon>
        <taxon>Pseudomonadota</taxon>
        <taxon>Gammaproteobacteria</taxon>
        <taxon>Legionellales</taxon>
        <taxon>Legionellaceae</taxon>
        <taxon>Legionella</taxon>
    </lineage>
</organism>
<accession>A0A0W0VAK9</accession>
<dbReference type="AlphaFoldDB" id="A0A0W0VAK9"/>
<gene>
    <name evidence="1" type="ORF">Ljor_1444</name>
</gene>
<comment type="caution">
    <text evidence="1">The sequence shown here is derived from an EMBL/GenBank/DDBJ whole genome shotgun (WGS) entry which is preliminary data.</text>
</comment>
<dbReference type="STRING" id="456.Ljor_1444"/>
<keyword evidence="2" id="KW-1185">Reference proteome</keyword>
<dbReference type="Proteomes" id="UP000055035">
    <property type="component" value="Unassembled WGS sequence"/>
</dbReference>
<protein>
    <submittedName>
        <fullName evidence="1">Uncharacterized protein</fullName>
    </submittedName>
</protein>
<proteinExistence type="predicted"/>
<evidence type="ECO:0000313" key="1">
    <source>
        <dbReference type="EMBL" id="KTD17138.1"/>
    </source>
</evidence>
<sequence length="155" mass="17993">MPEHMDRKLTDEEESLNLIQSQSERAMHYRMLLDEEKYSKEIDGLARTCAHLLTHEQDIDEVIRRMETSMTSSYLQNLKAVDQTIKGYQERKLMTSAHTFYGGKEAGNLTRQITALEKIKREAPSDLMESIVNDVLQHANKKYSLNLDKNFLSMP</sequence>